<dbReference type="OrthoDB" id="410307at2759"/>
<feature type="domain" description="C3H1-type" evidence="7">
    <location>
        <begin position="180"/>
        <end position="207"/>
    </location>
</feature>
<dbReference type="InterPro" id="IPR036855">
    <property type="entry name" value="Znf_CCCH_sf"/>
</dbReference>
<dbReference type="Gene3D" id="4.10.1000.10">
    <property type="entry name" value="Zinc finger, CCCH-type"/>
    <property type="match status" value="2"/>
</dbReference>
<dbReference type="PANTHER" id="PTHR12547">
    <property type="entry name" value="CCCH ZINC FINGER/TIS11-RELATED"/>
    <property type="match status" value="1"/>
</dbReference>
<dbReference type="InterPro" id="IPR000571">
    <property type="entry name" value="Znf_CCCH"/>
</dbReference>
<reference evidence="12" key="1">
    <citation type="submission" date="2016-11" db="UniProtKB">
        <authorList>
            <consortium name="WormBaseParasite"/>
        </authorList>
    </citation>
    <scope>IDENTIFICATION</scope>
</reference>
<evidence type="ECO:0000313" key="11">
    <source>
        <dbReference type="Proteomes" id="UP000659654"/>
    </source>
</evidence>
<dbReference type="Proteomes" id="UP000095284">
    <property type="component" value="Unplaced"/>
</dbReference>
<evidence type="ECO:0000313" key="9">
    <source>
        <dbReference type="EMBL" id="CAG9080567.1"/>
    </source>
</evidence>
<proteinExistence type="predicted"/>
<keyword evidence="2" id="KW-0677">Repeat</keyword>
<sequence>MFPSTSFNGCNVSHMAQPVYPVQPVFQPLQGVYGAPSMVYGVQLALPIFYQPPAVLPPRPVEFLPQGNHGHTSRRNGDFSAQLESTSRQGSPSTSWSPCLSQDSSSGYSSDSDIGSSPGLVQYRFREAPPAATRLPIFESVHKKGLKELQYRQRLQQNGQSVPCPEGKSKMPEENKLPRRFKTVLCKHFMAGECRDGDDCKYAHGEEELRVPELPKNYKTRPCVNFMLKNYCPLGKKCDFIH</sequence>
<evidence type="ECO:0000256" key="5">
    <source>
        <dbReference type="PROSITE-ProRule" id="PRU00723"/>
    </source>
</evidence>
<dbReference type="Pfam" id="PF00642">
    <property type="entry name" value="zf-CCCH"/>
    <property type="match status" value="2"/>
</dbReference>
<dbReference type="FunFam" id="4.10.1000.10:FF:000003">
    <property type="entry name" value="Zinc finger CCCH domain-containing protein"/>
    <property type="match status" value="1"/>
</dbReference>
<evidence type="ECO:0000256" key="3">
    <source>
        <dbReference type="ARBA" id="ARBA00022771"/>
    </source>
</evidence>
<dbReference type="Proteomes" id="UP000659654">
    <property type="component" value="Unassembled WGS sequence"/>
</dbReference>
<name>A0A1I7S851_BURXY</name>
<keyword evidence="4 5" id="KW-0862">Zinc</keyword>
<dbReference type="GO" id="GO:0051252">
    <property type="term" value="P:regulation of RNA metabolic process"/>
    <property type="evidence" value="ECO:0007669"/>
    <property type="project" value="UniProtKB-ARBA"/>
</dbReference>
<dbReference type="SMART" id="SM00356">
    <property type="entry name" value="ZnF_C3H1"/>
    <property type="match status" value="2"/>
</dbReference>
<gene>
    <name evidence="8" type="ORF">BXYJ_LOCUS422</name>
</gene>
<protein>
    <submittedName>
        <fullName evidence="8">(pine wood nematode) hypothetical protein</fullName>
    </submittedName>
</protein>
<keyword evidence="3 5" id="KW-0863">Zinc-finger</keyword>
<organism evidence="10 12">
    <name type="scientific">Bursaphelenchus xylophilus</name>
    <name type="common">Pinewood nematode worm</name>
    <name type="synonym">Aphelenchoides xylophilus</name>
    <dbReference type="NCBI Taxonomy" id="6326"/>
    <lineage>
        <taxon>Eukaryota</taxon>
        <taxon>Metazoa</taxon>
        <taxon>Ecdysozoa</taxon>
        <taxon>Nematoda</taxon>
        <taxon>Chromadorea</taxon>
        <taxon>Rhabditida</taxon>
        <taxon>Tylenchina</taxon>
        <taxon>Tylenchomorpha</taxon>
        <taxon>Aphelenchoidea</taxon>
        <taxon>Aphelenchoididae</taxon>
        <taxon>Bursaphelenchus</taxon>
    </lineage>
</organism>
<reference evidence="9" key="2">
    <citation type="submission" date="2020-08" db="EMBL/GenBank/DDBJ databases">
        <authorList>
            <person name="Kikuchi T."/>
        </authorList>
    </citation>
    <scope>NUCLEOTIDE SEQUENCE</scope>
    <source>
        <strain evidence="8">Ka4C1</strain>
    </source>
</reference>
<evidence type="ECO:0000313" key="10">
    <source>
        <dbReference type="Proteomes" id="UP000095284"/>
    </source>
</evidence>
<dbReference type="WBParaSite" id="BXY_0919400.1">
    <property type="protein sequence ID" value="BXY_0919400.1"/>
    <property type="gene ID" value="BXY_0919400"/>
</dbReference>
<dbReference type="SUPFAM" id="SSF90229">
    <property type="entry name" value="CCCH zinc finger"/>
    <property type="match status" value="2"/>
</dbReference>
<evidence type="ECO:0000256" key="1">
    <source>
        <dbReference type="ARBA" id="ARBA00022723"/>
    </source>
</evidence>
<evidence type="ECO:0000313" key="8">
    <source>
        <dbReference type="EMBL" id="CAD5208186.1"/>
    </source>
</evidence>
<dbReference type="GO" id="GO:0043186">
    <property type="term" value="C:P granule"/>
    <property type="evidence" value="ECO:0007669"/>
    <property type="project" value="UniProtKB-ARBA"/>
</dbReference>
<feature type="compositionally biased region" description="Low complexity" evidence="6">
    <location>
        <begin position="101"/>
        <end position="115"/>
    </location>
</feature>
<dbReference type="GO" id="GO:0008270">
    <property type="term" value="F:zinc ion binding"/>
    <property type="evidence" value="ECO:0007669"/>
    <property type="project" value="UniProtKB-KW"/>
</dbReference>
<feature type="zinc finger region" description="C3H1-type" evidence="5">
    <location>
        <begin position="217"/>
        <end position="242"/>
    </location>
</feature>
<evidence type="ECO:0000256" key="2">
    <source>
        <dbReference type="ARBA" id="ARBA00022737"/>
    </source>
</evidence>
<keyword evidence="11" id="KW-1185">Reference proteome</keyword>
<evidence type="ECO:0000256" key="4">
    <source>
        <dbReference type="ARBA" id="ARBA00022833"/>
    </source>
</evidence>
<evidence type="ECO:0000256" key="6">
    <source>
        <dbReference type="SAM" id="MobiDB-lite"/>
    </source>
</evidence>
<dbReference type="EMBL" id="CAJFCV020000001">
    <property type="protein sequence ID" value="CAG9080567.1"/>
    <property type="molecule type" value="Genomic_DNA"/>
</dbReference>
<feature type="zinc finger region" description="C3H1-type" evidence="5">
    <location>
        <begin position="180"/>
        <end position="207"/>
    </location>
</feature>
<dbReference type="PROSITE" id="PS50103">
    <property type="entry name" value="ZF_C3H1"/>
    <property type="match status" value="2"/>
</dbReference>
<dbReference type="EMBL" id="CAJFDI010000001">
    <property type="protein sequence ID" value="CAD5208186.1"/>
    <property type="molecule type" value="Genomic_DNA"/>
</dbReference>
<accession>A0A1I7S851</accession>
<feature type="region of interest" description="Disordered" evidence="6">
    <location>
        <begin position="61"/>
        <end position="115"/>
    </location>
</feature>
<dbReference type="Proteomes" id="UP000582659">
    <property type="component" value="Unassembled WGS sequence"/>
</dbReference>
<dbReference type="AlphaFoldDB" id="A0A1I7S851"/>
<dbReference type="GO" id="GO:0010468">
    <property type="term" value="P:regulation of gene expression"/>
    <property type="evidence" value="ECO:0007669"/>
    <property type="project" value="UniProtKB-ARBA"/>
</dbReference>
<feature type="compositionally biased region" description="Polar residues" evidence="6">
    <location>
        <begin position="82"/>
        <end position="100"/>
    </location>
</feature>
<keyword evidence="1 5" id="KW-0479">Metal-binding</keyword>
<evidence type="ECO:0000313" key="12">
    <source>
        <dbReference type="WBParaSite" id="BXY_0919400.1"/>
    </source>
</evidence>
<dbReference type="GO" id="GO:0003729">
    <property type="term" value="F:mRNA binding"/>
    <property type="evidence" value="ECO:0007669"/>
    <property type="project" value="InterPro"/>
</dbReference>
<dbReference type="InterPro" id="IPR045877">
    <property type="entry name" value="ZFP36-like"/>
</dbReference>
<evidence type="ECO:0000259" key="7">
    <source>
        <dbReference type="PROSITE" id="PS50103"/>
    </source>
</evidence>
<dbReference type="PANTHER" id="PTHR12547:SF18">
    <property type="entry name" value="PROTEIN TIS11"/>
    <property type="match status" value="1"/>
</dbReference>
<feature type="domain" description="C3H1-type" evidence="7">
    <location>
        <begin position="217"/>
        <end position="242"/>
    </location>
</feature>